<keyword evidence="1" id="KW-0574">Periplasm</keyword>
<feature type="signal peptide" evidence="2">
    <location>
        <begin position="1"/>
        <end position="26"/>
    </location>
</feature>
<dbReference type="Pfam" id="PF13416">
    <property type="entry name" value="SBP_bac_8"/>
    <property type="match status" value="1"/>
</dbReference>
<dbReference type="InterPro" id="IPR006059">
    <property type="entry name" value="SBP"/>
</dbReference>
<dbReference type="Proteomes" id="UP001196509">
    <property type="component" value="Unassembled WGS sequence"/>
</dbReference>
<keyword evidence="2" id="KW-0732">Signal</keyword>
<evidence type="ECO:0000313" key="4">
    <source>
        <dbReference type="Proteomes" id="UP001196509"/>
    </source>
</evidence>
<sequence>MTKSRAVAALLAAAIGLSVTTQVVNAAEQSASFRHDYLAGAIAWDKVEARAKGEKELNFYYWGGDDTLNVWIDSVVRPAMAERGVKLNPVRIAATKDAVDLVLTELAAGKAEGEGSVDVIWLNGENFFTLAQQDALWGSFAETLPNSKNFVWDPTSPLSSPNLRDFGTETKGREVPWSGEQYVCAVNGQYVQAADAPSTFDDLKAYLDANPGKFTYVKPPHYVGNTFVQEAIYAHNPDGNGAEPFQKSIDELGAKELARLIAPGLDYLKTIEPQLATADGGKPRYPEDTAALDSMFLNAEVYFNCKFGIYAVNSGLITGRYPEAAQEFIFPENLMIKNKNYLAIPLNSPNPASALVFADYMSSVDAQASKLKTVGYPVGIDPMQLSANDRELVKIAAPSHYGVTSEDLDANAVADTNASLVDIIEATWLEYIERGSDKPIAKIVADAVGKSAPE</sequence>
<dbReference type="Gene3D" id="3.40.190.10">
    <property type="entry name" value="Periplasmic binding protein-like II"/>
    <property type="match status" value="1"/>
</dbReference>
<proteinExistence type="predicted"/>
<dbReference type="SUPFAM" id="SSF53850">
    <property type="entry name" value="Periplasmic binding protein-like II"/>
    <property type="match status" value="1"/>
</dbReference>
<dbReference type="AlphaFoldDB" id="A0AAE2ZT41"/>
<feature type="chain" id="PRO_5041921535" evidence="2">
    <location>
        <begin position="27"/>
        <end position="454"/>
    </location>
</feature>
<name>A0AAE2ZT41_9HYPH</name>
<accession>A0AAE2ZT41</accession>
<reference evidence="3" key="1">
    <citation type="submission" date="2021-08" db="EMBL/GenBank/DDBJ databases">
        <title>Hoeflea bacterium WL0058 sp. nov., isolated from the sediment.</title>
        <authorList>
            <person name="Wang L."/>
            <person name="Zhang D."/>
        </authorList>
    </citation>
    <scope>NUCLEOTIDE SEQUENCE</scope>
    <source>
        <strain evidence="3">WL0058</strain>
    </source>
</reference>
<dbReference type="PANTHER" id="PTHR42779:SF1">
    <property type="entry name" value="PROTEIN YNJB"/>
    <property type="match status" value="1"/>
</dbReference>
<keyword evidence="4" id="KW-1185">Reference proteome</keyword>
<dbReference type="NCBIfam" id="NF008633">
    <property type="entry name" value="PRK11622.1"/>
    <property type="match status" value="1"/>
</dbReference>
<evidence type="ECO:0000256" key="1">
    <source>
        <dbReference type="ARBA" id="ARBA00022764"/>
    </source>
</evidence>
<organism evidence="3 4">
    <name type="scientific">Flavimaribacter sediminis</name>
    <dbReference type="NCBI Taxonomy" id="2865987"/>
    <lineage>
        <taxon>Bacteria</taxon>
        <taxon>Pseudomonadati</taxon>
        <taxon>Pseudomonadota</taxon>
        <taxon>Alphaproteobacteria</taxon>
        <taxon>Hyphomicrobiales</taxon>
        <taxon>Rhizobiaceae</taxon>
        <taxon>Flavimaribacter</taxon>
    </lineage>
</organism>
<evidence type="ECO:0000313" key="3">
    <source>
        <dbReference type="EMBL" id="MBW8640048.1"/>
    </source>
</evidence>
<dbReference type="PANTHER" id="PTHR42779">
    <property type="entry name" value="PROTEIN YNJB"/>
    <property type="match status" value="1"/>
</dbReference>
<dbReference type="EMBL" id="JAICBX010000005">
    <property type="protein sequence ID" value="MBW8640048.1"/>
    <property type="molecule type" value="Genomic_DNA"/>
</dbReference>
<protein>
    <submittedName>
        <fullName evidence="3">ABC transporter substrate-binding protein</fullName>
    </submittedName>
</protein>
<comment type="caution">
    <text evidence="3">The sequence shown here is derived from an EMBL/GenBank/DDBJ whole genome shotgun (WGS) entry which is preliminary data.</text>
</comment>
<evidence type="ECO:0000256" key="2">
    <source>
        <dbReference type="SAM" id="SignalP"/>
    </source>
</evidence>
<gene>
    <name evidence="3" type="ORF">K1W69_22825</name>
</gene>
<dbReference type="RefSeq" id="WP_220230768.1">
    <property type="nucleotide sequence ID" value="NZ_JAICBX010000005.1"/>
</dbReference>